<evidence type="ECO:0000313" key="4">
    <source>
        <dbReference type="Proteomes" id="UP000539111"/>
    </source>
</evidence>
<dbReference type="Proteomes" id="UP000539111">
    <property type="component" value="Unassembled WGS sequence"/>
</dbReference>
<reference evidence="3 4" key="1">
    <citation type="submission" date="2020-07" db="EMBL/GenBank/DDBJ databases">
        <title>Sequencing the genomes of 1000 actinobacteria strains.</title>
        <authorList>
            <person name="Klenk H.-P."/>
        </authorList>
    </citation>
    <scope>NUCLEOTIDE SEQUENCE [LARGE SCALE GENOMIC DNA]</scope>
    <source>
        <strain evidence="3 4">DSM 26341</strain>
    </source>
</reference>
<proteinExistence type="predicted"/>
<evidence type="ECO:0000256" key="1">
    <source>
        <dbReference type="SAM" id="MobiDB-lite"/>
    </source>
</evidence>
<feature type="region of interest" description="Disordered" evidence="1">
    <location>
        <begin position="396"/>
        <end position="497"/>
    </location>
</feature>
<sequence length="692" mass="73132">MSIDLSKFPKIADPDLLESHASKLKSAGSSIHSTAADSKSKWHGLTAVYEAPEASVVFGAFGPIESSASDVKSATATAESALSAFAGKARDIKTRYQSIAGDVSDFNSSIEGDDDWNKDEDKVNKEHGLLHDLDVLLADYEAAQQECANKISAIYGGPKLTSFSNDSTSAKGHYAMTADQLDALSDQGKTPWGEPTDWDKPWYRDTIDAVGSFAKGVWDGAKGMATGLWDMVNFTDWKTFSATWKGIGTLGYDLAIVSSPGLAHLVGTKREKQATSDLTMVGKSIIHLDEWKTDPARAAGNSVFDVVTVIATIPLGGEGAAAKGVSAIGKAGDAMKGAGKLGRAGEVAGSTLKGVEKLADTLKVENLGKIFSSKGFKFGDGLGDMTKQFDGLDDLGKTVDDIPTGHVPGEGDLPDGNGLPDGGPTPHGDGVPDDAGVPNGDGVPDDAGVPDDHGPVDPDVRAGSPEYDGHSTPIDRGSTDYPSKTESFGDHPLEPNTRYDVEGRGTFYTNGDGRVTDVVAHSGVKGAWNDELNHPLPDVTYHIDDNITIKTDDHARTVFAKGEDIQLHPGDDNRSGHQQGIVGHRGGEGYEGGHLLASIFGGPGEKVNLVPQHMFQNRGAGPSNVPDVPREDLEVWHKVETDVRSELNAQGSDVKVDWEARPVYEGSNQVPSSIQLEVAVGHGPPAYYTFPN</sequence>
<feature type="domain" description="Type VII secretion system protein EssD-like" evidence="2">
    <location>
        <begin position="538"/>
        <end position="679"/>
    </location>
</feature>
<feature type="compositionally biased region" description="Low complexity" evidence="1">
    <location>
        <begin position="410"/>
        <end position="447"/>
    </location>
</feature>
<name>A0A7Z0ABW3_9MICO</name>
<dbReference type="InterPro" id="IPR044929">
    <property type="entry name" value="DNA/RNA_non-sp_Endonuclease_sf"/>
</dbReference>
<dbReference type="Pfam" id="PF13930">
    <property type="entry name" value="Endonuclea_NS_2"/>
    <property type="match status" value="1"/>
</dbReference>
<gene>
    <name evidence="3" type="ORF">BJY26_001114</name>
</gene>
<organism evidence="3 4">
    <name type="scientific">Spelaeicoccus albus</name>
    <dbReference type="NCBI Taxonomy" id="1280376"/>
    <lineage>
        <taxon>Bacteria</taxon>
        <taxon>Bacillati</taxon>
        <taxon>Actinomycetota</taxon>
        <taxon>Actinomycetes</taxon>
        <taxon>Micrococcales</taxon>
        <taxon>Brevibacteriaceae</taxon>
        <taxon>Spelaeicoccus</taxon>
    </lineage>
</organism>
<dbReference type="InterPro" id="IPR044927">
    <property type="entry name" value="Endonuclea_NS_2"/>
</dbReference>
<dbReference type="AlphaFoldDB" id="A0A7Z0ABW3"/>
<protein>
    <recommendedName>
        <fullName evidence="2">Type VII secretion system protein EssD-like domain-containing protein</fullName>
    </recommendedName>
</protein>
<feature type="region of interest" description="Disordered" evidence="1">
    <location>
        <begin position="565"/>
        <end position="588"/>
    </location>
</feature>
<accession>A0A7Z0ABW3</accession>
<evidence type="ECO:0000313" key="3">
    <source>
        <dbReference type="EMBL" id="NYI66808.1"/>
    </source>
</evidence>
<keyword evidence="4" id="KW-1185">Reference proteome</keyword>
<dbReference type="EMBL" id="JACBZP010000001">
    <property type="protein sequence ID" value="NYI66808.1"/>
    <property type="molecule type" value="Genomic_DNA"/>
</dbReference>
<feature type="compositionally biased region" description="Basic and acidic residues" evidence="1">
    <location>
        <begin position="450"/>
        <end position="460"/>
    </location>
</feature>
<dbReference type="RefSeq" id="WP_179426408.1">
    <property type="nucleotide sequence ID" value="NZ_JACBZP010000001.1"/>
</dbReference>
<comment type="caution">
    <text evidence="3">The sequence shown here is derived from an EMBL/GenBank/DDBJ whole genome shotgun (WGS) entry which is preliminary data.</text>
</comment>
<feature type="compositionally biased region" description="Basic and acidic residues" evidence="1">
    <location>
        <begin position="565"/>
        <end position="575"/>
    </location>
</feature>
<evidence type="ECO:0000259" key="2">
    <source>
        <dbReference type="Pfam" id="PF13930"/>
    </source>
</evidence>
<feature type="compositionally biased region" description="Basic and acidic residues" evidence="1">
    <location>
        <begin position="487"/>
        <end position="497"/>
    </location>
</feature>
<dbReference type="Gene3D" id="3.40.570.10">
    <property type="entry name" value="Extracellular Endonuclease, subunit A"/>
    <property type="match status" value="1"/>
</dbReference>